<keyword evidence="5" id="KW-0278">Fertilization</keyword>
<evidence type="ECO:0000256" key="2">
    <source>
        <dbReference type="ARBA" id="ARBA00004613"/>
    </source>
</evidence>
<evidence type="ECO:0000256" key="4">
    <source>
        <dbReference type="ARBA" id="ARBA00022729"/>
    </source>
</evidence>
<evidence type="ECO:0000256" key="5">
    <source>
        <dbReference type="ARBA" id="ARBA00023279"/>
    </source>
</evidence>
<dbReference type="AlphaFoldDB" id="A0A8S0RZC5"/>
<dbReference type="PANTHER" id="PTHR35293:SF9">
    <property type="entry name" value="EGG CELL-SECRETED PROTEIN 1.4-LIKE"/>
    <property type="match status" value="1"/>
</dbReference>
<evidence type="ECO:0000313" key="12">
    <source>
        <dbReference type="EMBL" id="CAA2984406.1"/>
    </source>
</evidence>
<feature type="signal peptide" evidence="10">
    <location>
        <begin position="1"/>
        <end position="23"/>
    </location>
</feature>
<comment type="caution">
    <text evidence="12">The sequence shown here is derived from an EMBL/GenBank/DDBJ whole genome shotgun (WGS) entry which is preliminary data.</text>
</comment>
<evidence type="ECO:0000313" key="13">
    <source>
        <dbReference type="Proteomes" id="UP000594638"/>
    </source>
</evidence>
<feature type="chain" id="PRO_5035730939" description="Prolamin-like domain-containing protein" evidence="10">
    <location>
        <begin position="24"/>
        <end position="135"/>
    </location>
</feature>
<comment type="subcellular location">
    <subcellularLocation>
        <location evidence="1">Cytoplasmic vesicle</location>
    </subcellularLocation>
    <subcellularLocation>
        <location evidence="2">Secreted</location>
    </subcellularLocation>
</comment>
<protein>
    <recommendedName>
        <fullName evidence="11">Prolamin-like domain-containing protein</fullName>
    </recommendedName>
</protein>
<dbReference type="InterPro" id="IPR008502">
    <property type="entry name" value="Prolamin-like"/>
</dbReference>
<dbReference type="EMBL" id="CACTIH010003762">
    <property type="protein sequence ID" value="CAA2984406.1"/>
    <property type="molecule type" value="Genomic_DNA"/>
</dbReference>
<evidence type="ECO:0000256" key="1">
    <source>
        <dbReference type="ARBA" id="ARBA00004541"/>
    </source>
</evidence>
<dbReference type="GO" id="GO:0009567">
    <property type="term" value="P:double fertilization forming a zygote and endosperm"/>
    <property type="evidence" value="ECO:0007669"/>
    <property type="project" value="EnsemblPlants"/>
</dbReference>
<feature type="region of interest" description="Disordered" evidence="9">
    <location>
        <begin position="114"/>
        <end position="135"/>
    </location>
</feature>
<dbReference type="Pfam" id="PF05617">
    <property type="entry name" value="Prolamin_like"/>
    <property type="match status" value="1"/>
</dbReference>
<dbReference type="InterPro" id="IPR044711">
    <property type="entry name" value="EC11-15"/>
</dbReference>
<evidence type="ECO:0000256" key="8">
    <source>
        <dbReference type="ARBA" id="ARBA00034484"/>
    </source>
</evidence>
<keyword evidence="3" id="KW-0964">Secreted</keyword>
<dbReference type="GO" id="GO:0080155">
    <property type="term" value="P:regulation of double fertilization forming a zygote and endosperm"/>
    <property type="evidence" value="ECO:0007669"/>
    <property type="project" value="EnsemblPlants"/>
</dbReference>
<feature type="domain" description="Prolamin-like" evidence="11">
    <location>
        <begin position="46"/>
        <end position="109"/>
    </location>
</feature>
<evidence type="ECO:0000256" key="9">
    <source>
        <dbReference type="SAM" id="MobiDB-lite"/>
    </source>
</evidence>
<evidence type="ECO:0000256" key="6">
    <source>
        <dbReference type="ARBA" id="ARBA00023329"/>
    </source>
</evidence>
<comment type="function">
    <text evidence="7">Involved in the regulation of gamete interactions during the double fertilization and to prevent multiple-pollen tube attraction; mediates the redistribution of the gamete fusogen HAP2/GCS1 to the cell surface after secretion upon sperm arrival.</text>
</comment>
<dbReference type="GO" id="GO:2000008">
    <property type="term" value="P:regulation of protein localization to cell surface"/>
    <property type="evidence" value="ECO:0007669"/>
    <property type="project" value="EnsemblPlants"/>
</dbReference>
<organism evidence="12 13">
    <name type="scientific">Olea europaea subsp. europaea</name>
    <dbReference type="NCBI Taxonomy" id="158383"/>
    <lineage>
        <taxon>Eukaryota</taxon>
        <taxon>Viridiplantae</taxon>
        <taxon>Streptophyta</taxon>
        <taxon>Embryophyta</taxon>
        <taxon>Tracheophyta</taxon>
        <taxon>Spermatophyta</taxon>
        <taxon>Magnoliopsida</taxon>
        <taxon>eudicotyledons</taxon>
        <taxon>Gunneridae</taxon>
        <taxon>Pentapetalae</taxon>
        <taxon>asterids</taxon>
        <taxon>lamiids</taxon>
        <taxon>Lamiales</taxon>
        <taxon>Oleaceae</taxon>
        <taxon>Oleeae</taxon>
        <taxon>Olea</taxon>
    </lineage>
</organism>
<keyword evidence="4 10" id="KW-0732">Signal</keyword>
<evidence type="ECO:0000256" key="10">
    <source>
        <dbReference type="SAM" id="SignalP"/>
    </source>
</evidence>
<evidence type="ECO:0000256" key="7">
    <source>
        <dbReference type="ARBA" id="ARBA00034457"/>
    </source>
</evidence>
<reference evidence="12 13" key="1">
    <citation type="submission" date="2019-12" db="EMBL/GenBank/DDBJ databases">
        <authorList>
            <person name="Alioto T."/>
            <person name="Alioto T."/>
            <person name="Gomez Garrido J."/>
        </authorList>
    </citation>
    <scope>NUCLEOTIDE SEQUENCE [LARGE SCALE GENOMIC DNA]</scope>
</reference>
<sequence length="135" mass="14364">MACTSNLLAVMLTLLLVSTLARARKLESTSTLLARLKLDEEGSSSCWDAMFELQSCSGEVVLFFINGETHLGPRCCDAIRIIEHQCWPSMLGSLGITAEEGDILRGFCDASVDSGSSPGSTTLTTNLTTCPSSTP</sequence>
<dbReference type="OrthoDB" id="776947at2759"/>
<evidence type="ECO:0000256" key="3">
    <source>
        <dbReference type="ARBA" id="ARBA00022525"/>
    </source>
</evidence>
<evidence type="ECO:0000259" key="11">
    <source>
        <dbReference type="Pfam" id="PF05617"/>
    </source>
</evidence>
<dbReference type="GO" id="GO:0031410">
    <property type="term" value="C:cytoplasmic vesicle"/>
    <property type="evidence" value="ECO:0007669"/>
    <property type="project" value="UniProtKB-SubCell"/>
</dbReference>
<name>A0A8S0RZC5_OLEEU</name>
<keyword evidence="13" id="KW-1185">Reference proteome</keyword>
<dbReference type="PANTHER" id="PTHR35293">
    <property type="entry name" value="EGG CELL-SECRETED PROTEIN 1.5"/>
    <property type="match status" value="1"/>
</dbReference>
<proteinExistence type="inferred from homology"/>
<keyword evidence="6" id="KW-0968">Cytoplasmic vesicle</keyword>
<comment type="similarity">
    <text evidence="8">Belongs to the plant egg cell-secreted peptide family.</text>
</comment>
<gene>
    <name evidence="12" type="ORF">OLEA9_A117531</name>
</gene>
<dbReference type="Proteomes" id="UP000594638">
    <property type="component" value="Unassembled WGS sequence"/>
</dbReference>
<dbReference type="Gramene" id="OE9A117531T1">
    <property type="protein sequence ID" value="OE9A117531C1"/>
    <property type="gene ID" value="OE9A117531"/>
</dbReference>
<dbReference type="GO" id="GO:0005576">
    <property type="term" value="C:extracellular region"/>
    <property type="evidence" value="ECO:0007669"/>
    <property type="project" value="UniProtKB-SubCell"/>
</dbReference>
<accession>A0A8S0RZC5</accession>